<keyword evidence="4" id="KW-1185">Reference proteome</keyword>
<protein>
    <submittedName>
        <fullName evidence="3">Alpha/beta fold hydrolase</fullName>
    </submittedName>
</protein>
<evidence type="ECO:0000313" key="3">
    <source>
        <dbReference type="EMBL" id="GAA3601399.1"/>
    </source>
</evidence>
<dbReference type="PANTHER" id="PTHR11487:SF0">
    <property type="entry name" value="S-ACYL FATTY ACID SYNTHASE THIOESTERASE, MEDIUM CHAIN"/>
    <property type="match status" value="1"/>
</dbReference>
<dbReference type="RefSeq" id="WP_231485266.1">
    <property type="nucleotide sequence ID" value="NZ_BAAAZO010000002.1"/>
</dbReference>
<name>A0ABP6ZCF4_9ACTN</name>
<dbReference type="GO" id="GO:0016787">
    <property type="term" value="F:hydrolase activity"/>
    <property type="evidence" value="ECO:0007669"/>
    <property type="project" value="UniProtKB-KW"/>
</dbReference>
<reference evidence="4" key="1">
    <citation type="journal article" date="2019" name="Int. J. Syst. Evol. Microbiol.">
        <title>The Global Catalogue of Microorganisms (GCM) 10K type strain sequencing project: providing services to taxonomists for standard genome sequencing and annotation.</title>
        <authorList>
            <consortium name="The Broad Institute Genomics Platform"/>
            <consortium name="The Broad Institute Genome Sequencing Center for Infectious Disease"/>
            <person name="Wu L."/>
            <person name="Ma J."/>
        </authorList>
    </citation>
    <scope>NUCLEOTIDE SEQUENCE [LARGE SCALE GENOMIC DNA]</scope>
    <source>
        <strain evidence="4">JCM 16902</strain>
    </source>
</reference>
<dbReference type="Gene3D" id="3.40.50.1820">
    <property type="entry name" value="alpha/beta hydrolase"/>
    <property type="match status" value="1"/>
</dbReference>
<dbReference type="EMBL" id="BAAAZO010000002">
    <property type="protein sequence ID" value="GAA3601399.1"/>
    <property type="molecule type" value="Genomic_DNA"/>
</dbReference>
<evidence type="ECO:0000256" key="1">
    <source>
        <dbReference type="ARBA" id="ARBA00007169"/>
    </source>
</evidence>
<dbReference type="InterPro" id="IPR012223">
    <property type="entry name" value="TEII"/>
</dbReference>
<accession>A0ABP6ZCF4</accession>
<dbReference type="Pfam" id="PF00975">
    <property type="entry name" value="Thioesterase"/>
    <property type="match status" value="1"/>
</dbReference>
<gene>
    <name evidence="3" type="ORF">GCM10022223_16380</name>
</gene>
<dbReference type="Proteomes" id="UP001501074">
    <property type="component" value="Unassembled WGS sequence"/>
</dbReference>
<comment type="caution">
    <text evidence="3">The sequence shown here is derived from an EMBL/GenBank/DDBJ whole genome shotgun (WGS) entry which is preliminary data.</text>
</comment>
<dbReference type="PANTHER" id="PTHR11487">
    <property type="entry name" value="THIOESTERASE"/>
    <property type="match status" value="1"/>
</dbReference>
<comment type="similarity">
    <text evidence="1">Belongs to the thioesterase family.</text>
</comment>
<dbReference type="InterPro" id="IPR029058">
    <property type="entry name" value="AB_hydrolase_fold"/>
</dbReference>
<dbReference type="InterPro" id="IPR001031">
    <property type="entry name" value="Thioesterase"/>
</dbReference>
<sequence length="255" mass="28005">MSLPRNDPAVVRPAPRADATHLLVCLGFCGGGTGAFRGWVPRIPADHELVLVCYPGREGRFGDGLLRSWDALAEDTARVVGGFVDRPYTLFGHSMGGWMAFDVTGRLHRAGAPTPEKLVISSCNSPERGVTERDRFPRQEDSDDDLVAWMQQTGALPDYVASDPDLREMAVELMRADVQARDSYCPDPAQRVPGPVQVLYGIDDPVIDPAVRRQWQAVVEGECRVGALPGGHFYTPDIWEQLPIHFPALTTTRDG</sequence>
<evidence type="ECO:0000313" key="4">
    <source>
        <dbReference type="Proteomes" id="UP001501074"/>
    </source>
</evidence>
<keyword evidence="3" id="KW-0378">Hydrolase</keyword>
<evidence type="ECO:0000259" key="2">
    <source>
        <dbReference type="Pfam" id="PF00975"/>
    </source>
</evidence>
<proteinExistence type="inferred from homology"/>
<dbReference type="SUPFAM" id="SSF53474">
    <property type="entry name" value="alpha/beta-Hydrolases"/>
    <property type="match status" value="1"/>
</dbReference>
<organism evidence="3 4">
    <name type="scientific">Kineosporia mesophila</name>
    <dbReference type="NCBI Taxonomy" id="566012"/>
    <lineage>
        <taxon>Bacteria</taxon>
        <taxon>Bacillati</taxon>
        <taxon>Actinomycetota</taxon>
        <taxon>Actinomycetes</taxon>
        <taxon>Kineosporiales</taxon>
        <taxon>Kineosporiaceae</taxon>
        <taxon>Kineosporia</taxon>
    </lineage>
</organism>
<feature type="domain" description="Thioesterase" evidence="2">
    <location>
        <begin position="23"/>
        <end position="235"/>
    </location>
</feature>